<protein>
    <recommendedName>
        <fullName evidence="9">Histone deacetylase interacting domain-containing protein</fullName>
    </recommendedName>
</protein>
<evidence type="ECO:0000256" key="4">
    <source>
        <dbReference type="ARBA" id="ARBA00023015"/>
    </source>
</evidence>
<dbReference type="Pfam" id="PF08295">
    <property type="entry name" value="Sin3_corepress"/>
    <property type="match status" value="1"/>
</dbReference>
<comment type="subcellular location">
    <subcellularLocation>
        <location evidence="1 7">Nucleus</location>
    </subcellularLocation>
</comment>
<evidence type="ECO:0000256" key="5">
    <source>
        <dbReference type="ARBA" id="ARBA00023163"/>
    </source>
</evidence>
<dbReference type="GO" id="GO:0003714">
    <property type="term" value="F:transcription corepressor activity"/>
    <property type="evidence" value="ECO:0007669"/>
    <property type="project" value="InterPro"/>
</dbReference>
<dbReference type="PANTHER" id="PTHR12346:SF0">
    <property type="entry name" value="SIN3A, ISOFORM G"/>
    <property type="match status" value="1"/>
</dbReference>
<dbReference type="STRING" id="212818.A0A0D1ZFL5"/>
<dbReference type="PROSITE" id="PS51477">
    <property type="entry name" value="PAH"/>
    <property type="match status" value="3"/>
</dbReference>
<dbReference type="InterPro" id="IPR036600">
    <property type="entry name" value="PAH_sf"/>
</dbReference>
<evidence type="ECO:0000256" key="6">
    <source>
        <dbReference type="ARBA" id="ARBA00023242"/>
    </source>
</evidence>
<feature type="compositionally biased region" description="Gly residues" evidence="8">
    <location>
        <begin position="200"/>
        <end position="212"/>
    </location>
</feature>
<keyword evidence="4" id="KW-0805">Transcription regulation</keyword>
<dbReference type="Pfam" id="PF02671">
    <property type="entry name" value="PAH"/>
    <property type="match status" value="3"/>
</dbReference>
<accession>A0A0D1ZFL5</accession>
<dbReference type="InterPro" id="IPR039774">
    <property type="entry name" value="Sin3-like"/>
</dbReference>
<reference evidence="10 11" key="1">
    <citation type="submission" date="2015-01" db="EMBL/GenBank/DDBJ databases">
        <title>The Genome Sequence of Exophiala mesophila CBS40295.</title>
        <authorList>
            <consortium name="The Broad Institute Genomics Platform"/>
            <person name="Cuomo C."/>
            <person name="de Hoog S."/>
            <person name="Gorbushina A."/>
            <person name="Stielow B."/>
            <person name="Teixiera M."/>
            <person name="Abouelleil A."/>
            <person name="Chapman S.B."/>
            <person name="Priest M."/>
            <person name="Young S.K."/>
            <person name="Wortman J."/>
            <person name="Nusbaum C."/>
            <person name="Birren B."/>
        </authorList>
    </citation>
    <scope>NUCLEOTIDE SEQUENCE [LARGE SCALE GENOMIC DNA]</scope>
    <source>
        <strain evidence="10 11">CBS 40295</strain>
    </source>
</reference>
<dbReference type="GO" id="GO:0000122">
    <property type="term" value="P:negative regulation of transcription by RNA polymerase II"/>
    <property type="evidence" value="ECO:0007669"/>
    <property type="project" value="TreeGrafter"/>
</dbReference>
<feature type="compositionally biased region" description="Polar residues" evidence="8">
    <location>
        <begin position="358"/>
        <end position="368"/>
    </location>
</feature>
<evidence type="ECO:0000256" key="2">
    <source>
        <dbReference type="ARBA" id="ARBA00022491"/>
    </source>
</evidence>
<keyword evidence="6 7" id="KW-0539">Nucleus</keyword>
<dbReference type="Proteomes" id="UP000054302">
    <property type="component" value="Unassembled WGS sequence"/>
</dbReference>
<keyword evidence="2" id="KW-0678">Repressor</keyword>
<evidence type="ECO:0000313" key="10">
    <source>
        <dbReference type="EMBL" id="KIV92669.1"/>
    </source>
</evidence>
<organism evidence="10 11">
    <name type="scientific">Exophiala mesophila</name>
    <name type="common">Black yeast-like fungus</name>
    <dbReference type="NCBI Taxonomy" id="212818"/>
    <lineage>
        <taxon>Eukaryota</taxon>
        <taxon>Fungi</taxon>
        <taxon>Dikarya</taxon>
        <taxon>Ascomycota</taxon>
        <taxon>Pezizomycotina</taxon>
        <taxon>Eurotiomycetes</taxon>
        <taxon>Chaetothyriomycetidae</taxon>
        <taxon>Chaetothyriales</taxon>
        <taxon>Herpotrichiellaceae</taxon>
        <taxon>Exophiala</taxon>
    </lineage>
</organism>
<dbReference type="EMBL" id="KN847522">
    <property type="protein sequence ID" value="KIV92669.1"/>
    <property type="molecule type" value="Genomic_DNA"/>
</dbReference>
<dbReference type="HOGENOM" id="CLU_001360_2_4_1"/>
<evidence type="ECO:0000256" key="3">
    <source>
        <dbReference type="ARBA" id="ARBA00022737"/>
    </source>
</evidence>
<keyword evidence="5" id="KW-0804">Transcription</keyword>
<dbReference type="FunFam" id="1.20.1160.11:FF:000002">
    <property type="entry name" value="Paired amphipathic helix protein SIN3"/>
    <property type="match status" value="1"/>
</dbReference>
<proteinExistence type="predicted"/>
<dbReference type="OrthoDB" id="10265969at2759"/>
<evidence type="ECO:0000256" key="7">
    <source>
        <dbReference type="PROSITE-ProRule" id="PRU00810"/>
    </source>
</evidence>
<feature type="compositionally biased region" description="Pro residues" evidence="8">
    <location>
        <begin position="245"/>
        <end position="259"/>
    </location>
</feature>
<evidence type="ECO:0000259" key="9">
    <source>
        <dbReference type="SMART" id="SM00761"/>
    </source>
</evidence>
<feature type="region of interest" description="Disordered" evidence="8">
    <location>
        <begin position="1068"/>
        <end position="1135"/>
    </location>
</feature>
<dbReference type="Pfam" id="PF16879">
    <property type="entry name" value="Sin3a_C"/>
    <property type="match status" value="1"/>
</dbReference>
<dbReference type="Gene3D" id="1.20.1160.11">
    <property type="entry name" value="Paired amphipathic helix"/>
    <property type="match status" value="3"/>
</dbReference>
<dbReference type="FunFam" id="1.20.1160.11:FF:000003">
    <property type="entry name" value="Paired amphipathic helix SIN3-like protein"/>
    <property type="match status" value="1"/>
</dbReference>
<dbReference type="GO" id="GO:0033698">
    <property type="term" value="C:Rpd3L complex"/>
    <property type="evidence" value="ECO:0007669"/>
    <property type="project" value="UniProtKB-ARBA"/>
</dbReference>
<dbReference type="VEuPathDB" id="FungiDB:PV10_03942"/>
<evidence type="ECO:0000313" key="11">
    <source>
        <dbReference type="Proteomes" id="UP000054302"/>
    </source>
</evidence>
<keyword evidence="3" id="KW-0677">Repeat</keyword>
<feature type="compositionally biased region" description="Polar residues" evidence="8">
    <location>
        <begin position="70"/>
        <end position="82"/>
    </location>
</feature>
<feature type="region of interest" description="Disordered" evidence="8">
    <location>
        <begin position="1"/>
        <end position="267"/>
    </location>
</feature>
<dbReference type="SUPFAM" id="SSF47762">
    <property type="entry name" value="PAH2 domain"/>
    <property type="match status" value="3"/>
</dbReference>
<feature type="domain" description="Histone deacetylase interacting" evidence="9">
    <location>
        <begin position="778"/>
        <end position="879"/>
    </location>
</feature>
<sequence>MNQNPPDHWRGPAGPPQGDPQSQPRPYGTFGPAGPSQGQHVLPPPPSPYHQHHSQPPTGHSLSIADLTQGPPSHQQSHQYNTQPPPPQPQNHQLGPIGHPLPQHSPQYHPRDRDLRDMRDRELELREREHRERTNMEHLRQQEEMMMRDREAHREQLDRMNREQQHAQRPPVQSHAAIPLHQPVASKVPNSIHGPNGLLANGGAGAGAGGPQHPGPPPPGSNLFGGPSQHDAQRQPQYHQQVGPPQHPGQPMLPNPSPLQAPAQLAHQGQQPILNDALSYLDQVKVRFSDQPDVYNKFLDIMKDFKSQAIDTPGVIERVSNLFNGHPTLISGFNTFLPPGYRIECGTDDNPDAIRVTTPSGTMTQSLQRRGRPQFESIEPSGPGNQPPMRHDAFETRHGWGQPLGTSPGPRPAELPGYKSGPSDRPVDEVTAAINQPDQRGVSQLQNAVTAVANGSARPAIAGSPGPPQSSAFNNVQGELKRGGPVEFNHAISYVNKIKNRFAQQPEVYKQFLEILQTYQREAKPIQDVYAQVTTLFNSAPDLLEDFKQFLPESAASGKAQAQRAIAQEETSNVRGEPGYANAASSVPVVQTPRPASKMPPMGQFDPPSTSKDNKKRRHANSTLTAQASVVPTVESNVVQGSRSGPVQVGVANKRAKLSNQRPVINEVVMTSPTLVPQVPEPLPPFPNLSTTQEEMNFFERVKKQIGHRTSYAEFLKLVNLFSQDLIDKYTLVDRVASFIGGNQELMAWFKAFLNIEEQEEVIEARARPDPGRVNLAHCHALGPSYRHLPKREQNKTCKGRDGMCYEVLNDVWASHPTWASEDSGFIAHRKNQYEESLHRIEEERHDYDFHIESCQRTTQLMEPIVQQIGIMSDAERAAFNLSPTLGGASEAIPKRIIMKVYGREVGGKVWNEMLSRPTAVLPIVLSRLKQKLEEWKQVQREWEKVWRDSIHKQFWKSLDHQGIHVRNQDKKNFLPKSLTSEIQAKYEEGKKNRDNGLTQQKHQLEYTFNDLDVIVDAARLVLASLESERVQYNPSEQDKIRAWFTDFIPRFFGLDPEKFHEQIDAESLKNRDHDDIPDDHESDAPPVTKGKAGRKSDWLRRQALERRHGKEDSVASASKESTPMPGAGSEMELDEDTTGSDLVEQIQKPWINVANNDQSVRHLALDDPYEHETFNLYANANIYCFFRLFETLYSRLLPIKENEANVEQAVARHRPVDGKVKPAIDLRMIDKGPEYFFPNIDGNKNYYGQMLQMCEEAVINTSELAHLEETLRRYYNKTGWQLYTVDKLVGAILRFVMNILGGDAKDKSVDITNLFLKDRERPDTTRKQEIQYRKQVERLSKDGEVYRISYTPRSRTCTVRLFPQDEATFDSDSLSPEARWQYYIASYTMTEATEGVDLGRLRPSYLRRNIAPQNAKIETAYDEVYGNLKHFDEQTAFVTPDSYKVILHHDFGWVRENPEGHTPGKVYEPGRIEENEKFREKYVRNTAWMKDQRAEDVERRKAAWERGIREGIFEFDD</sequence>
<dbReference type="InterPro" id="IPR013194">
    <property type="entry name" value="HDAC_interact_dom"/>
</dbReference>
<dbReference type="GeneID" id="27321787"/>
<feature type="region of interest" description="Disordered" evidence="8">
    <location>
        <begin position="358"/>
        <end position="428"/>
    </location>
</feature>
<evidence type="ECO:0000256" key="8">
    <source>
        <dbReference type="SAM" id="MobiDB-lite"/>
    </source>
</evidence>
<name>A0A0D1ZFL5_EXOME</name>
<feature type="region of interest" description="Disordered" evidence="8">
    <location>
        <begin position="561"/>
        <end position="624"/>
    </location>
</feature>
<dbReference type="InterPro" id="IPR031693">
    <property type="entry name" value="Sin3_C"/>
</dbReference>
<feature type="compositionally biased region" description="Low complexity" evidence="8">
    <location>
        <begin position="235"/>
        <end position="244"/>
    </location>
</feature>
<dbReference type="InterPro" id="IPR003822">
    <property type="entry name" value="PAH"/>
</dbReference>
<keyword evidence="11" id="KW-1185">Reference proteome</keyword>
<feature type="compositionally biased region" description="Basic and acidic residues" evidence="8">
    <location>
        <begin position="1095"/>
        <end position="1114"/>
    </location>
</feature>
<dbReference type="SMART" id="SM00761">
    <property type="entry name" value="HDAC_interact"/>
    <property type="match status" value="1"/>
</dbReference>
<dbReference type="GO" id="GO:0010628">
    <property type="term" value="P:positive regulation of gene expression"/>
    <property type="evidence" value="ECO:0007669"/>
    <property type="project" value="UniProtKB-ARBA"/>
</dbReference>
<gene>
    <name evidence="10" type="ORF">PV10_03942</name>
</gene>
<dbReference type="FunFam" id="1.20.1160.11:FF:000001">
    <property type="entry name" value="Paired amphipathic helix protein Sin3"/>
    <property type="match status" value="1"/>
</dbReference>
<feature type="compositionally biased region" description="Basic and acidic residues" evidence="8">
    <location>
        <begin position="109"/>
        <end position="166"/>
    </location>
</feature>
<evidence type="ECO:0000256" key="1">
    <source>
        <dbReference type="ARBA" id="ARBA00004123"/>
    </source>
</evidence>
<dbReference type="OMA" id="MCEEVIK"/>
<dbReference type="RefSeq" id="XP_016224243.1">
    <property type="nucleotide sequence ID" value="XM_016368455.1"/>
</dbReference>
<feature type="compositionally biased region" description="Basic and acidic residues" evidence="8">
    <location>
        <begin position="389"/>
        <end position="398"/>
    </location>
</feature>
<dbReference type="PANTHER" id="PTHR12346">
    <property type="entry name" value="SIN3B-RELATED"/>
    <property type="match status" value="1"/>
</dbReference>